<keyword evidence="2 4" id="KW-0472">Membrane</keyword>
<dbReference type="Proteomes" id="UP001314170">
    <property type="component" value="Unassembled WGS sequence"/>
</dbReference>
<evidence type="ECO:0000256" key="4">
    <source>
        <dbReference type="SAM" id="Phobius"/>
    </source>
</evidence>
<keyword evidence="7" id="KW-1185">Reference proteome</keyword>
<dbReference type="GO" id="GO:0012505">
    <property type="term" value="C:endomembrane system"/>
    <property type="evidence" value="ECO:0007669"/>
    <property type="project" value="UniProtKB-SubCell"/>
</dbReference>
<feature type="transmembrane region" description="Helical" evidence="4">
    <location>
        <begin position="674"/>
        <end position="692"/>
    </location>
</feature>
<dbReference type="Pfam" id="PF25968">
    <property type="entry name" value="CALS1"/>
    <property type="match status" value="1"/>
</dbReference>
<dbReference type="PANTHER" id="PTHR12741:SF22">
    <property type="entry name" value="CALLOSE SYNTHASE 8-RELATED"/>
    <property type="match status" value="1"/>
</dbReference>
<dbReference type="Pfam" id="PF04652">
    <property type="entry name" value="Vta1"/>
    <property type="match status" value="1"/>
</dbReference>
<keyword evidence="4" id="KW-0812">Transmembrane</keyword>
<protein>
    <recommendedName>
        <fullName evidence="5">1,3-beta-glucan synthase component FKS1-like domain-containing protein</fullName>
    </recommendedName>
</protein>
<evidence type="ECO:0000313" key="7">
    <source>
        <dbReference type="Proteomes" id="UP001314170"/>
    </source>
</evidence>
<gene>
    <name evidence="6" type="ORF">DCAF_LOCUS23955</name>
</gene>
<accession>A0AAV1SJA1</accession>
<feature type="transmembrane region" description="Helical" evidence="4">
    <location>
        <begin position="563"/>
        <end position="582"/>
    </location>
</feature>
<dbReference type="Pfam" id="PF14288">
    <property type="entry name" value="FKS1_dom1"/>
    <property type="match status" value="1"/>
</dbReference>
<dbReference type="InterPro" id="IPR058851">
    <property type="entry name" value="CALS1_helical"/>
</dbReference>
<evidence type="ECO:0000256" key="2">
    <source>
        <dbReference type="ARBA" id="ARBA00023136"/>
    </source>
</evidence>
<dbReference type="EMBL" id="CAWUPB010001189">
    <property type="protein sequence ID" value="CAK7351703.1"/>
    <property type="molecule type" value="Genomic_DNA"/>
</dbReference>
<feature type="region of interest" description="Disordered" evidence="3">
    <location>
        <begin position="26"/>
        <end position="45"/>
    </location>
</feature>
<keyword evidence="4" id="KW-1133">Transmembrane helix</keyword>
<evidence type="ECO:0000259" key="5">
    <source>
        <dbReference type="SMART" id="SM01205"/>
    </source>
</evidence>
<feature type="transmembrane region" description="Helical" evidence="4">
    <location>
        <begin position="492"/>
        <end position="509"/>
    </location>
</feature>
<evidence type="ECO:0000256" key="1">
    <source>
        <dbReference type="ARBA" id="ARBA00004308"/>
    </source>
</evidence>
<dbReference type="Gene3D" id="1.25.40.270">
    <property type="entry name" value="Vacuolar protein sorting-associated protein vta1"/>
    <property type="match status" value="1"/>
</dbReference>
<dbReference type="InterPro" id="IPR039431">
    <property type="entry name" value="Vta1/CALS_N"/>
</dbReference>
<dbReference type="AlphaFoldDB" id="A0AAV1SJA1"/>
<sequence length="1001" mass="115957">MSEIVVADPIIEPQRADHALTIDHSAAASTSGAGTGPEPFDSERLPPTLAGEIQKFLRVANLIESEEPRIAYLCRFHAFEVAHSMDRNSNQRGVRQFKTSLLQRLEQNKSLQFVALCLESLAYTYQRQVENGQLMPDEVPTLMRRKDKSDKRELKRVYNAYKEYIMKSGGAFDSDDSHREKLINAQRIASVLFEVLKRVTNAAGPQALADRDSIRAKSDPYVPYNILPLDQGDIQHAIMQFPEIKAAVAAVCNIRGLPSVQDLQKCGPFMDLFQFLQFFFGFQDGNVVNQREHLILLLANTHIRQSHKQISINKELEMIPLHLIQCLLFNGLSKALLPEMAYELHGLLNRENVIPAYGGGFEFFLRNVVSPIYRVISEEALKSKNGTADHSTWRNYDDLNEYFWSRDCFQIGWPMHLDHDFFCVKPLNKSKRKNMVEEKRKREENKDEELGLNEDEELGATFEEIHEPKWLGKTNFVEIRSFWQIFRSFDRLWSFFILSLQAMIIMACHDLGSPLQMLDAVIFEDIMSIFITSAILKLIQAILDIVFTWKTRLMMDILSKRKQVLKLVVAATWTIVLPVCYAKSRRKYTLEMVLFFVPVIHKYIEVSNYQIFKIFSWWTQIKPLIEPTRLILKIGVQNYDWHELFPKVKSNVGALVAIWTPIIVVYFMDTQIWYSVFCTIFGGVYGILNHLGEIRTLGMLRSRFHTLPSAFDVCLIPPSAKNDQKTKRNLFHRRFHKVSENGTNGVAKFVLIWNQIINTFRLEDLISNWELDLMTIPMSSELFSGMVRWPIFLLANKFSTALSIARDFVGKDEILFRKIKKDKYMNCAVKECYESLKYVLEILIVGNLEKRVVSSLLNEIEASMQRSSLLEDFKMSELPALKAKCIELVELLVEGNANQHDNVVKVLQDMFELVTHDMMTNGSRILDLIHSSQQNIEQTEENFVDFSRRIEPQLFESVADRNSIHFPLPDSGPLNEQLKWHNFYRPFLMRMEGHKDRSLWD</sequence>
<name>A0AAV1SJA1_9ROSI</name>
<dbReference type="InterPro" id="IPR026899">
    <property type="entry name" value="FKS1-like_dom1"/>
</dbReference>
<dbReference type="PANTHER" id="PTHR12741">
    <property type="entry name" value="LYST-INTERACTING PROTEIN LIP5 DOPAMINE RESPONSIVE PROTEIN DRG-1"/>
    <property type="match status" value="1"/>
</dbReference>
<comment type="caution">
    <text evidence="6">The sequence shown here is derived from an EMBL/GenBank/DDBJ whole genome shotgun (WGS) entry which is preliminary data.</text>
</comment>
<feature type="transmembrane region" description="Helical" evidence="4">
    <location>
        <begin position="521"/>
        <end position="543"/>
    </location>
</feature>
<reference evidence="6 7" key="1">
    <citation type="submission" date="2024-01" db="EMBL/GenBank/DDBJ databases">
        <authorList>
            <person name="Waweru B."/>
        </authorList>
    </citation>
    <scope>NUCLEOTIDE SEQUENCE [LARGE SCALE GENOMIC DNA]</scope>
</reference>
<evidence type="ECO:0000313" key="6">
    <source>
        <dbReference type="EMBL" id="CAK7351703.1"/>
    </source>
</evidence>
<dbReference type="SMART" id="SM01205">
    <property type="entry name" value="FKS1_dom1"/>
    <property type="match status" value="1"/>
</dbReference>
<proteinExistence type="predicted"/>
<dbReference type="InterPro" id="IPR023175">
    <property type="entry name" value="Vta1/CALS_N_sf"/>
</dbReference>
<dbReference type="GO" id="GO:0046527">
    <property type="term" value="F:glucosyltransferase activity"/>
    <property type="evidence" value="ECO:0007669"/>
    <property type="project" value="TreeGrafter"/>
</dbReference>
<evidence type="ECO:0000256" key="3">
    <source>
        <dbReference type="SAM" id="MobiDB-lite"/>
    </source>
</evidence>
<dbReference type="GO" id="GO:0005886">
    <property type="term" value="C:plasma membrane"/>
    <property type="evidence" value="ECO:0007669"/>
    <property type="project" value="TreeGrafter"/>
</dbReference>
<comment type="subcellular location">
    <subcellularLocation>
        <location evidence="1">Endomembrane system</location>
    </subcellularLocation>
</comment>
<organism evidence="6 7">
    <name type="scientific">Dovyalis caffra</name>
    <dbReference type="NCBI Taxonomy" id="77055"/>
    <lineage>
        <taxon>Eukaryota</taxon>
        <taxon>Viridiplantae</taxon>
        <taxon>Streptophyta</taxon>
        <taxon>Embryophyta</taxon>
        <taxon>Tracheophyta</taxon>
        <taxon>Spermatophyta</taxon>
        <taxon>Magnoliopsida</taxon>
        <taxon>eudicotyledons</taxon>
        <taxon>Gunneridae</taxon>
        <taxon>Pentapetalae</taxon>
        <taxon>rosids</taxon>
        <taxon>fabids</taxon>
        <taxon>Malpighiales</taxon>
        <taxon>Salicaceae</taxon>
        <taxon>Flacourtieae</taxon>
        <taxon>Dovyalis</taxon>
    </lineage>
</organism>
<feature type="domain" description="1,3-beta-glucan synthase component FKS1-like" evidence="5">
    <location>
        <begin position="313"/>
        <end position="416"/>
    </location>
</feature>